<evidence type="ECO:0000256" key="4">
    <source>
        <dbReference type="RuleBase" id="RU003357"/>
    </source>
</evidence>
<evidence type="ECO:0000256" key="3">
    <source>
        <dbReference type="ARBA" id="ARBA00023237"/>
    </source>
</evidence>
<dbReference type="Pfam" id="PF13715">
    <property type="entry name" value="CarbopepD_reg_2"/>
    <property type="match status" value="1"/>
</dbReference>
<protein>
    <submittedName>
        <fullName evidence="8">TonB-dependent receptor, putative</fullName>
    </submittedName>
</protein>
<organism evidence="8 9">
    <name type="scientific">Microscilla marina ATCC 23134</name>
    <dbReference type="NCBI Taxonomy" id="313606"/>
    <lineage>
        <taxon>Bacteria</taxon>
        <taxon>Pseudomonadati</taxon>
        <taxon>Bacteroidota</taxon>
        <taxon>Cytophagia</taxon>
        <taxon>Cytophagales</taxon>
        <taxon>Microscillaceae</taxon>
        <taxon>Microscilla</taxon>
    </lineage>
</organism>
<comment type="subcellular location">
    <subcellularLocation>
        <location evidence="1 4">Cell outer membrane</location>
    </subcellularLocation>
</comment>
<feature type="domain" description="TonB-dependent receptor plug" evidence="7">
    <location>
        <begin position="136"/>
        <end position="223"/>
    </location>
</feature>
<evidence type="ECO:0000259" key="7">
    <source>
        <dbReference type="Pfam" id="PF07715"/>
    </source>
</evidence>
<dbReference type="InterPro" id="IPR036942">
    <property type="entry name" value="Beta-barrel_TonB_sf"/>
</dbReference>
<accession>A1ZZW7</accession>
<comment type="caution">
    <text evidence="8">The sequence shown here is derived from an EMBL/GenBank/DDBJ whole genome shotgun (WGS) entry which is preliminary data.</text>
</comment>
<keyword evidence="3" id="KW-0998">Cell outer membrane</keyword>
<dbReference type="EMBL" id="AAWS01000083">
    <property type="protein sequence ID" value="EAY24083.1"/>
    <property type="molecule type" value="Genomic_DNA"/>
</dbReference>
<dbReference type="Gene3D" id="2.170.130.10">
    <property type="entry name" value="TonB-dependent receptor, plug domain"/>
    <property type="match status" value="1"/>
</dbReference>
<dbReference type="SUPFAM" id="SSF56935">
    <property type="entry name" value="Porins"/>
    <property type="match status" value="1"/>
</dbReference>
<keyword evidence="4" id="KW-0798">TonB box</keyword>
<evidence type="ECO:0000256" key="1">
    <source>
        <dbReference type="ARBA" id="ARBA00004442"/>
    </source>
</evidence>
<dbReference type="PANTHER" id="PTHR40980:SF5">
    <property type="entry name" value="TONB-DEPENDENT RECEPTOR"/>
    <property type="match status" value="1"/>
</dbReference>
<dbReference type="Proteomes" id="UP000004095">
    <property type="component" value="Unassembled WGS sequence"/>
</dbReference>
<dbReference type="InterPro" id="IPR008969">
    <property type="entry name" value="CarboxyPept-like_regulatory"/>
</dbReference>
<dbReference type="InterPro" id="IPR037066">
    <property type="entry name" value="Plug_dom_sf"/>
</dbReference>
<keyword evidence="2 4" id="KW-0472">Membrane</keyword>
<dbReference type="Gene3D" id="2.40.170.20">
    <property type="entry name" value="TonB-dependent receptor, beta-barrel domain"/>
    <property type="match status" value="1"/>
</dbReference>
<feature type="domain" description="TonB-dependent receptor-like beta-barrel" evidence="6">
    <location>
        <begin position="465"/>
        <end position="890"/>
    </location>
</feature>
<evidence type="ECO:0000313" key="8">
    <source>
        <dbReference type="EMBL" id="EAY24083.1"/>
    </source>
</evidence>
<keyword evidence="9" id="KW-1185">Reference proteome</keyword>
<dbReference type="Gene3D" id="2.60.40.1120">
    <property type="entry name" value="Carboxypeptidase-like, regulatory domain"/>
    <property type="match status" value="1"/>
</dbReference>
<keyword evidence="5" id="KW-0732">Signal</keyword>
<dbReference type="OrthoDB" id="9768470at2"/>
<dbReference type="PANTHER" id="PTHR40980">
    <property type="entry name" value="PLUG DOMAIN-CONTAINING PROTEIN"/>
    <property type="match status" value="1"/>
</dbReference>
<keyword evidence="8" id="KW-0675">Receptor</keyword>
<dbReference type="GO" id="GO:0009279">
    <property type="term" value="C:cell outer membrane"/>
    <property type="evidence" value="ECO:0007669"/>
    <property type="project" value="UniProtKB-SubCell"/>
</dbReference>
<evidence type="ECO:0000256" key="2">
    <source>
        <dbReference type="ARBA" id="ARBA00023136"/>
    </source>
</evidence>
<evidence type="ECO:0000313" key="9">
    <source>
        <dbReference type="Proteomes" id="UP000004095"/>
    </source>
</evidence>
<gene>
    <name evidence="8" type="ORF">M23134_02703</name>
</gene>
<dbReference type="RefSeq" id="WP_002705576.1">
    <property type="nucleotide sequence ID" value="NZ_AAWS01000083.1"/>
</dbReference>
<reference evidence="8 9" key="1">
    <citation type="submission" date="2007-01" db="EMBL/GenBank/DDBJ databases">
        <authorList>
            <person name="Haygood M."/>
            <person name="Podell S."/>
            <person name="Anderson C."/>
            <person name="Hopkinson B."/>
            <person name="Roe K."/>
            <person name="Barbeau K."/>
            <person name="Gaasterland T."/>
            <person name="Ferriera S."/>
            <person name="Johnson J."/>
            <person name="Kravitz S."/>
            <person name="Beeson K."/>
            <person name="Sutton G."/>
            <person name="Rogers Y.-H."/>
            <person name="Friedman R."/>
            <person name="Frazier M."/>
            <person name="Venter J.C."/>
        </authorList>
    </citation>
    <scope>NUCLEOTIDE SEQUENCE [LARGE SCALE GENOMIC DNA]</scope>
    <source>
        <strain evidence="8 9">ATCC 23134</strain>
    </source>
</reference>
<evidence type="ECO:0000256" key="5">
    <source>
        <dbReference type="SAM" id="SignalP"/>
    </source>
</evidence>
<dbReference type="Pfam" id="PF00593">
    <property type="entry name" value="TonB_dep_Rec_b-barrel"/>
    <property type="match status" value="1"/>
</dbReference>
<feature type="signal peptide" evidence="5">
    <location>
        <begin position="1"/>
        <end position="19"/>
    </location>
</feature>
<dbReference type="eggNOG" id="COG4771">
    <property type="taxonomic scope" value="Bacteria"/>
</dbReference>
<feature type="chain" id="PRO_5002641782" evidence="5">
    <location>
        <begin position="20"/>
        <end position="926"/>
    </location>
</feature>
<dbReference type="SUPFAM" id="SSF49464">
    <property type="entry name" value="Carboxypeptidase regulatory domain-like"/>
    <property type="match status" value="1"/>
</dbReference>
<dbReference type="InterPro" id="IPR012910">
    <property type="entry name" value="Plug_dom"/>
</dbReference>
<comment type="similarity">
    <text evidence="4">Belongs to the TonB-dependent receptor family.</text>
</comment>
<sequence>MQRILLTFIGILLGASVFAQTGTIRGTVTDAKTGETLIGATVVIKGTTNGAPTDIDGKYTLGELAAGKYTLLVQYVSYQNKEVKDIEVKAGQVTIQDVKLGSDAKVLETVVVTARIEKKAEIALLTMQRKSALVQDGISAQAISRAGDSNAAGAIKRVTGVSVEGGKYVYVRGLGDRYTKTTLNGADIPGLDPNRNSVQMDLFPSNMIDNMVILKTFSPDLPGNFTGGYINITTKDFPDRFTFQVNASLGFNDQATFNSDFLSYNGGSMDYLGFDDGGRQLPVSREDALPGKENFSKDIRPVTKSPFLNQSYSVSVGNQYTVAGRPLGFIAALSYRKNNQYYDNGKIGEFGEKARLGRFSLNSDASVINSLNPEYTVRNNVGTENVLWGAVLNTSYKVTDKSKIGLNLMHNQSGKTETRVQQGKYQDLDPANTFNSIALDFLSRSLSSAQLKGEHAFGEGGNNIKLDWITSFTVSRLNQPDLRFFSYENEPNGSIVVRSNAAPRRFYRDLTQTNWDNKINLTLPFKLGENKGKLKTGVAYVSKNRDFSQTIFAYASNRTDFAADANGGFDFNTYVDVPGTRIQNGSQDRDVYNGKENIFGAYIMADTKLSPKLRMLAGVRFERTDISVISNDVSLVKGLLENNDILPAINLTYSLTENMNLRLAYGRTLARPVFRELAPFDSFDAFGGLIYVGNPNLKRSLIDNVDLRWEMYPTPGEIITVSAFFKNIKNPIATAFSAFTPNQQVTWVNQEDAQLFGAEVELRKKLGFIGLKDFTIGANASFIVSALNIEAQELSQIRANDVNRVTELAQDGTRPLFAQSPFLINANLNYNNINSGWSASLNFNIFGERMAIVSRNGVPDVYEQPRPVLDLTVGKSLGERWKLTLKARNLLNPEYKFLINFKDAQHIVNNYTVGRTFSLGVRYLID</sequence>
<dbReference type="Pfam" id="PF07715">
    <property type="entry name" value="Plug"/>
    <property type="match status" value="1"/>
</dbReference>
<proteinExistence type="inferred from homology"/>
<dbReference type="AlphaFoldDB" id="A1ZZW7"/>
<name>A1ZZW7_MICM2</name>
<evidence type="ECO:0000259" key="6">
    <source>
        <dbReference type="Pfam" id="PF00593"/>
    </source>
</evidence>
<dbReference type="InterPro" id="IPR000531">
    <property type="entry name" value="Beta-barrel_TonB"/>
</dbReference>